<protein>
    <recommendedName>
        <fullName evidence="3">Prephenate/arogenate dehydrogenase domain-containing protein</fullName>
    </recommendedName>
</protein>
<dbReference type="SUPFAM" id="SSF51735">
    <property type="entry name" value="NAD(P)-binding Rossmann-fold domains"/>
    <property type="match status" value="1"/>
</dbReference>
<evidence type="ECO:0000256" key="1">
    <source>
        <dbReference type="ARBA" id="ARBA00023002"/>
    </source>
</evidence>
<dbReference type="GO" id="GO:0004665">
    <property type="term" value="F:prephenate dehydrogenase (NADP+) activity"/>
    <property type="evidence" value="ECO:0007669"/>
    <property type="project" value="InterPro"/>
</dbReference>
<keyword evidence="1" id="KW-0560">Oxidoreductase</keyword>
<evidence type="ECO:0000256" key="2">
    <source>
        <dbReference type="SAM" id="Coils"/>
    </source>
</evidence>
<feature type="coiled-coil region" evidence="2">
    <location>
        <begin position="222"/>
        <end position="252"/>
    </location>
</feature>
<keyword evidence="2" id="KW-0175">Coiled coil</keyword>
<name>A0AAP0WYL0_LIQFO</name>
<dbReference type="Gene3D" id="3.40.50.720">
    <property type="entry name" value="NAD(P)-binding Rossmann-like Domain"/>
    <property type="match status" value="1"/>
</dbReference>
<keyword evidence="5" id="KW-1185">Reference proteome</keyword>
<dbReference type="GO" id="GO:0008977">
    <property type="term" value="F:prephenate dehydrogenase (NAD+) activity"/>
    <property type="evidence" value="ECO:0007669"/>
    <property type="project" value="InterPro"/>
</dbReference>
<comment type="caution">
    <text evidence="4">The sequence shown here is derived from an EMBL/GenBank/DDBJ whole genome shotgun (WGS) entry which is preliminary data.</text>
</comment>
<feature type="domain" description="Prephenate/arogenate dehydrogenase" evidence="3">
    <location>
        <begin position="15"/>
        <end position="252"/>
    </location>
</feature>
<dbReference type="Pfam" id="PF02153">
    <property type="entry name" value="PDH_N"/>
    <property type="match status" value="1"/>
</dbReference>
<evidence type="ECO:0000313" key="4">
    <source>
        <dbReference type="EMBL" id="KAK9283882.1"/>
    </source>
</evidence>
<dbReference type="InterPro" id="IPR046826">
    <property type="entry name" value="PDH_N"/>
</dbReference>
<dbReference type="AlphaFoldDB" id="A0AAP0WYL0"/>
<reference evidence="4 5" key="1">
    <citation type="journal article" date="2024" name="Plant J.">
        <title>Genome sequences and population genomics reveal climatic adaptation and genomic divergence between two closely related sweetgum species.</title>
        <authorList>
            <person name="Xu W.Q."/>
            <person name="Ren C.Q."/>
            <person name="Zhang X.Y."/>
            <person name="Comes H.P."/>
            <person name="Liu X.H."/>
            <person name="Li Y.G."/>
            <person name="Kettle C.J."/>
            <person name="Jalonen R."/>
            <person name="Gaisberger H."/>
            <person name="Ma Y.Z."/>
            <person name="Qiu Y.X."/>
        </authorList>
    </citation>
    <scope>NUCLEOTIDE SEQUENCE [LARGE SCALE GENOMIC DNA]</scope>
    <source>
        <strain evidence="4">Hangzhou</strain>
    </source>
</reference>
<dbReference type="PROSITE" id="PS51176">
    <property type="entry name" value="PDH_ADH"/>
    <property type="match status" value="1"/>
</dbReference>
<proteinExistence type="predicted"/>
<dbReference type="GO" id="GO:0070403">
    <property type="term" value="F:NAD+ binding"/>
    <property type="evidence" value="ECO:0007669"/>
    <property type="project" value="InterPro"/>
</dbReference>
<dbReference type="PANTHER" id="PTHR43207">
    <property type="entry name" value="AROGENATE DEHYDROGENASE-RELATED"/>
    <property type="match status" value="1"/>
</dbReference>
<organism evidence="4 5">
    <name type="scientific">Liquidambar formosana</name>
    <name type="common">Formosan gum</name>
    <dbReference type="NCBI Taxonomy" id="63359"/>
    <lineage>
        <taxon>Eukaryota</taxon>
        <taxon>Viridiplantae</taxon>
        <taxon>Streptophyta</taxon>
        <taxon>Embryophyta</taxon>
        <taxon>Tracheophyta</taxon>
        <taxon>Spermatophyta</taxon>
        <taxon>Magnoliopsida</taxon>
        <taxon>eudicotyledons</taxon>
        <taxon>Gunneridae</taxon>
        <taxon>Pentapetalae</taxon>
        <taxon>Saxifragales</taxon>
        <taxon>Altingiaceae</taxon>
        <taxon>Liquidambar</taxon>
    </lineage>
</organism>
<evidence type="ECO:0000259" key="3">
    <source>
        <dbReference type="PROSITE" id="PS51176"/>
    </source>
</evidence>
<evidence type="ECO:0000313" key="5">
    <source>
        <dbReference type="Proteomes" id="UP001415857"/>
    </source>
</evidence>
<dbReference type="Pfam" id="PF26213">
    <property type="entry name" value="TYRAAT1_C"/>
    <property type="match status" value="1"/>
</dbReference>
<dbReference type="InterPro" id="IPR059064">
    <property type="entry name" value="TYRAAT2_C"/>
</dbReference>
<dbReference type="InterPro" id="IPR045011">
    <property type="entry name" value="TYRAAT1/2"/>
</dbReference>
<dbReference type="PANTHER" id="PTHR43207:SF3">
    <property type="entry name" value="AROGENATE DEHYDROGENASE 1, CHLOROPLASTIC-LIKE"/>
    <property type="match status" value="1"/>
</dbReference>
<sequence>MSSVSSSSSSSAKPLKIGMVGFGTFAQFLSQTMIKQGHTIRATSRTDYSHLCHPLGISFFQDVGEFLEADNDVVMLCTSILSLSEVLKSMPLHCLKRPVLFVDVLSVKEHPREVLLQVLPESSDVLCTHPMFGPESGKNGWKDLAFMYEKVRIKDEIICSSFIQIFESEASTGAEIRGCKMLEMSCEEHDRMAARSQFLTHTIGRTLSEMQIEPTPIDTKGFQTLLQLLKKLELALEKVKQKLLERANEEEE</sequence>
<dbReference type="InterPro" id="IPR003099">
    <property type="entry name" value="Prephen_DH"/>
</dbReference>
<gene>
    <name evidence="4" type="ORF">L1049_012137</name>
</gene>
<dbReference type="InterPro" id="IPR036291">
    <property type="entry name" value="NAD(P)-bd_dom_sf"/>
</dbReference>
<dbReference type="GO" id="GO:0006571">
    <property type="term" value="P:tyrosine biosynthetic process"/>
    <property type="evidence" value="ECO:0007669"/>
    <property type="project" value="InterPro"/>
</dbReference>
<dbReference type="GO" id="GO:0033730">
    <property type="term" value="F:arogenate dehydrogenase (NADP+) activity"/>
    <property type="evidence" value="ECO:0007669"/>
    <property type="project" value="InterPro"/>
</dbReference>
<dbReference type="EMBL" id="JBBPBK010000006">
    <property type="protein sequence ID" value="KAK9283882.1"/>
    <property type="molecule type" value="Genomic_DNA"/>
</dbReference>
<accession>A0AAP0WYL0</accession>
<dbReference type="Proteomes" id="UP001415857">
    <property type="component" value="Unassembled WGS sequence"/>
</dbReference>